<dbReference type="PANTHER" id="PTHR35112">
    <property type="entry name" value="OS08G0360500 PROTEIN"/>
    <property type="match status" value="1"/>
</dbReference>
<protein>
    <recommendedName>
        <fullName evidence="1">DUF7796 domain-containing protein</fullName>
    </recommendedName>
</protein>
<accession>A0A4Y7J8C5</accession>
<dbReference type="Pfam" id="PF25072">
    <property type="entry name" value="DUF7796"/>
    <property type="match status" value="1"/>
</dbReference>
<dbReference type="Proteomes" id="UP000316621">
    <property type="component" value="Chromosome 3"/>
</dbReference>
<dbReference type="EMBL" id="CM010717">
    <property type="protein sequence ID" value="RZC55969.1"/>
    <property type="molecule type" value="Genomic_DNA"/>
</dbReference>
<organism evidence="2 3">
    <name type="scientific">Papaver somniferum</name>
    <name type="common">Opium poppy</name>
    <dbReference type="NCBI Taxonomy" id="3469"/>
    <lineage>
        <taxon>Eukaryota</taxon>
        <taxon>Viridiplantae</taxon>
        <taxon>Streptophyta</taxon>
        <taxon>Embryophyta</taxon>
        <taxon>Tracheophyta</taxon>
        <taxon>Spermatophyta</taxon>
        <taxon>Magnoliopsida</taxon>
        <taxon>Ranunculales</taxon>
        <taxon>Papaveraceae</taxon>
        <taxon>Papaveroideae</taxon>
        <taxon>Papaver</taxon>
    </lineage>
</organism>
<dbReference type="Gramene" id="RZC55969">
    <property type="protein sequence ID" value="RZC55969"/>
    <property type="gene ID" value="C5167_014825"/>
</dbReference>
<name>A0A4Y7J8C5_PAPSO</name>
<evidence type="ECO:0000259" key="1">
    <source>
        <dbReference type="Pfam" id="PF25072"/>
    </source>
</evidence>
<reference evidence="2 3" key="1">
    <citation type="journal article" date="2018" name="Science">
        <title>The opium poppy genome and morphinan production.</title>
        <authorList>
            <person name="Guo L."/>
            <person name="Winzer T."/>
            <person name="Yang X."/>
            <person name="Li Y."/>
            <person name="Ning Z."/>
            <person name="He Z."/>
            <person name="Teodor R."/>
            <person name="Lu Y."/>
            <person name="Bowser T.A."/>
            <person name="Graham I.A."/>
            <person name="Ye K."/>
        </authorList>
    </citation>
    <scope>NUCLEOTIDE SEQUENCE [LARGE SCALE GENOMIC DNA]</scope>
    <source>
        <strain evidence="3">cv. HN1</strain>
        <tissue evidence="2">Leaves</tissue>
    </source>
</reference>
<gene>
    <name evidence="2" type="ORF">C5167_014825</name>
</gene>
<evidence type="ECO:0000313" key="3">
    <source>
        <dbReference type="Proteomes" id="UP000316621"/>
    </source>
</evidence>
<dbReference type="InterPro" id="IPR056698">
    <property type="entry name" value="DUF7796"/>
</dbReference>
<proteinExistence type="predicted"/>
<evidence type="ECO:0000313" key="2">
    <source>
        <dbReference type="EMBL" id="RZC55969.1"/>
    </source>
</evidence>
<dbReference type="PANTHER" id="PTHR35112:SF1">
    <property type="entry name" value="RING_FYVE_PHD ZINC FINGER SUPERFAMILY PROTEIN"/>
    <property type="match status" value="1"/>
</dbReference>
<feature type="domain" description="DUF7796" evidence="1">
    <location>
        <begin position="140"/>
        <end position="470"/>
    </location>
</feature>
<keyword evidence="3" id="KW-1185">Reference proteome</keyword>
<sequence length="471" mass="52538">MSANQRFSSSGLPDDLQMVLHESHNQVEDGRVLSPQSVAQSPTKQMAAEQIQLFKVMEDKIVIQLGEIQGTNIDSNEVVFSTSKLVFELCARLGGINSNDEKQAKEVIEEILFKYRDSTEDDTLPLKAIDFGLPDNVEQGGARKFELTGPSIAENILNVYPNADLFLNAPLDKDSFKFSILKDVAPRIASIRIFQPTKLNETEFQRRVLTAYGSPNGIQGLLQYFSLVEGCLTLINAFQIQNNFTYDWIVRTRVDGYWNAPLSPDNFLQNHYLVPAGSRYNGCNDRLGIGHLYTSQIALSRLSLIPQLDAAGFRQLNSEASFKAQLTTQGVKFLENRLPFCIVSARRFGFPHGLPVASMSSPGPLSGAYCRPCTPVCAGPCADDMMTILPGWSRIDGENGTVQFCDAHGEWESGWENNFDRFAGEKLGELRKRVMELKLETCVKDFDEMKKRTVNWDAPAAKQICGIGLRR</sequence>
<dbReference type="AlphaFoldDB" id="A0A4Y7J8C5"/>